<reference evidence="1 2" key="1">
    <citation type="submission" date="2018-06" db="EMBL/GenBank/DDBJ databases">
        <authorList>
            <consortium name="Pathogen Informatics"/>
            <person name="Doyle S."/>
        </authorList>
    </citation>
    <scope>NUCLEOTIDE SEQUENCE [LARGE SCALE GENOMIC DNA]</scope>
    <source>
        <strain evidence="1 2">NCTC10376</strain>
    </source>
</reference>
<dbReference type="Proteomes" id="UP000254331">
    <property type="component" value="Unassembled WGS sequence"/>
</dbReference>
<gene>
    <name evidence="1" type="ORF">NCTC10376_02136</name>
</gene>
<accession>A0A379F9E6</accession>
<organism evidence="1 2">
    <name type="scientific">Proteus vulgaris</name>
    <dbReference type="NCBI Taxonomy" id="585"/>
    <lineage>
        <taxon>Bacteria</taxon>
        <taxon>Pseudomonadati</taxon>
        <taxon>Pseudomonadota</taxon>
        <taxon>Gammaproteobacteria</taxon>
        <taxon>Enterobacterales</taxon>
        <taxon>Morganellaceae</taxon>
        <taxon>Proteus</taxon>
    </lineage>
</organism>
<dbReference type="AlphaFoldDB" id="A0A379F9E6"/>
<sequence>MIDEVVPIPNIISAFIDERMESHHSQLPTPVYKTLRRAHWETIKIWGKPIFRHIVSQRYHLSLIAIALEHGQSIAQKHITYSSNQTLVIYVKE</sequence>
<dbReference type="EMBL" id="UGTW01000001">
    <property type="protein sequence ID" value="SUC16245.1"/>
    <property type="molecule type" value="Genomic_DNA"/>
</dbReference>
<protein>
    <submittedName>
        <fullName evidence="1">Uncharacterized protein</fullName>
    </submittedName>
</protein>
<proteinExistence type="predicted"/>
<evidence type="ECO:0000313" key="2">
    <source>
        <dbReference type="Proteomes" id="UP000254331"/>
    </source>
</evidence>
<evidence type="ECO:0000313" key="1">
    <source>
        <dbReference type="EMBL" id="SUC16245.1"/>
    </source>
</evidence>
<name>A0A379F9E6_PROVU</name>